<name>A0A382RWY3_9ZZZZ</name>
<dbReference type="AlphaFoldDB" id="A0A382RWY3"/>
<sequence>MILILTFSQGCTGLLIYELINSSEVMEDSENVPMVNVKYYYDKPDKKTTGKE</sequence>
<protein>
    <submittedName>
        <fullName evidence="1">Uncharacterized protein</fullName>
    </submittedName>
</protein>
<gene>
    <name evidence="1" type="ORF">METZ01_LOCUS355030</name>
</gene>
<proteinExistence type="predicted"/>
<evidence type="ECO:0000313" key="1">
    <source>
        <dbReference type="EMBL" id="SVD02176.1"/>
    </source>
</evidence>
<organism evidence="1">
    <name type="scientific">marine metagenome</name>
    <dbReference type="NCBI Taxonomy" id="408172"/>
    <lineage>
        <taxon>unclassified sequences</taxon>
        <taxon>metagenomes</taxon>
        <taxon>ecological metagenomes</taxon>
    </lineage>
</organism>
<dbReference type="EMBL" id="UINC01124789">
    <property type="protein sequence ID" value="SVD02176.1"/>
    <property type="molecule type" value="Genomic_DNA"/>
</dbReference>
<accession>A0A382RWY3</accession>
<reference evidence="1" key="1">
    <citation type="submission" date="2018-05" db="EMBL/GenBank/DDBJ databases">
        <authorList>
            <person name="Lanie J.A."/>
            <person name="Ng W.-L."/>
            <person name="Kazmierczak K.M."/>
            <person name="Andrzejewski T.M."/>
            <person name="Davidsen T.M."/>
            <person name="Wayne K.J."/>
            <person name="Tettelin H."/>
            <person name="Glass J.I."/>
            <person name="Rusch D."/>
            <person name="Podicherti R."/>
            <person name="Tsui H.-C.T."/>
            <person name="Winkler M.E."/>
        </authorList>
    </citation>
    <scope>NUCLEOTIDE SEQUENCE</scope>
</reference>